<name>Q8RZD2_ORYSJ</name>
<sequence length="82" mass="8942">MPPRGSAGQRARTDAVVAKPSAPRAAGVSTAHDLTLPFHPTIVLWPAGRCRGGYELVTYLPRHACTVPWRRRRENGRDKVAG</sequence>
<protein>
    <submittedName>
        <fullName evidence="2">Uncharacterized protein</fullName>
    </submittedName>
</protein>
<dbReference type="AlphaFoldDB" id="Q8RZD2"/>
<dbReference type="EMBL" id="AP003725">
    <property type="protein sequence ID" value="BAB90476.1"/>
    <property type="molecule type" value="Genomic_DNA"/>
</dbReference>
<evidence type="ECO:0000256" key="1">
    <source>
        <dbReference type="SAM" id="MobiDB-lite"/>
    </source>
</evidence>
<gene>
    <name evidence="2" type="primary">P0510C12.27</name>
</gene>
<reference evidence="2" key="1">
    <citation type="journal article" date="2002" name="Nature">
        <title>The genome sequence and structure of rice chromosome 1.</title>
        <authorList>
            <person name="Sasaki T."/>
            <person name="Matsumoto T."/>
            <person name="Yamamoto K."/>
            <person name="Sakata K."/>
            <person name="Baba T."/>
            <person name="Katayose Y."/>
            <person name="Wu J."/>
            <person name="Niimura Y."/>
            <person name="Cheng Z."/>
            <person name="Nagamura Y."/>
            <person name="Antonio B.A."/>
            <person name="Kanamori H."/>
            <person name="Hosokawa S."/>
            <person name="Masukawa M."/>
            <person name="Arikawa K."/>
            <person name="Chiden Y."/>
            <person name="Hayashi M."/>
            <person name="Okamoto M."/>
            <person name="Ando T."/>
            <person name="Aoki H."/>
            <person name="Arita K."/>
            <person name="Hamada M."/>
            <person name="Harada C."/>
            <person name="Hijishita S."/>
            <person name="Honda M."/>
            <person name="Ichikawa Y."/>
            <person name="Idonuma A."/>
            <person name="Iijima M."/>
            <person name="Ikeda M."/>
            <person name="Ikeno M."/>
            <person name="Itoh S."/>
            <person name="Itoh T."/>
            <person name="Itoh Y."/>
            <person name="Itoh Y."/>
            <person name="Iwabuchi A."/>
            <person name="Kamiya K."/>
            <person name="Karasawa W."/>
            <person name="Katagiri S."/>
            <person name="Kikuta A."/>
            <person name="Kobayashi N."/>
            <person name="Kono I."/>
            <person name="Machita K."/>
            <person name="Maehara T."/>
            <person name="Mizuno H."/>
            <person name="Mizubayashi T."/>
            <person name="Mukai Y."/>
            <person name="Nagasaki H."/>
            <person name="Nakashima M."/>
            <person name="Nakama Y."/>
            <person name="Nakamichi Y."/>
            <person name="Nakamura M."/>
            <person name="Namiki N."/>
            <person name="Negishi M."/>
            <person name="Ohta I."/>
            <person name="Ono N."/>
            <person name="Saji S."/>
            <person name="Sakai K."/>
            <person name="Shibata M."/>
            <person name="Shimokawa T."/>
            <person name="Shomura A."/>
            <person name="Song J."/>
            <person name="Takazaki Y."/>
            <person name="Terasawa K."/>
            <person name="Tsuji K."/>
            <person name="Waki K."/>
            <person name="Yamagata H."/>
            <person name="Yamane H."/>
            <person name="Yoshiki S."/>
            <person name="Yoshihara R."/>
            <person name="Yukawa K."/>
            <person name="Zhong H."/>
            <person name="Iwama H."/>
            <person name="Endo T."/>
            <person name="Ito H."/>
            <person name="Hahn J.H."/>
            <person name="Kim H.I."/>
            <person name="Eun M.Y."/>
            <person name="Yano M."/>
            <person name="Jiang J."/>
            <person name="Gojobori T."/>
        </authorList>
    </citation>
    <scope>NUCLEOTIDE SEQUENCE [LARGE SCALE GENOMIC DNA]</scope>
</reference>
<evidence type="ECO:0000313" key="2">
    <source>
        <dbReference type="EMBL" id="BAB90476.1"/>
    </source>
</evidence>
<organism evidence="2">
    <name type="scientific">Oryza sativa subsp. japonica</name>
    <name type="common">Rice</name>
    <dbReference type="NCBI Taxonomy" id="39947"/>
    <lineage>
        <taxon>Eukaryota</taxon>
        <taxon>Viridiplantae</taxon>
        <taxon>Streptophyta</taxon>
        <taxon>Embryophyta</taxon>
        <taxon>Tracheophyta</taxon>
        <taxon>Spermatophyta</taxon>
        <taxon>Magnoliopsida</taxon>
        <taxon>Liliopsida</taxon>
        <taxon>Poales</taxon>
        <taxon>Poaceae</taxon>
        <taxon>BOP clade</taxon>
        <taxon>Oryzoideae</taxon>
        <taxon>Oryzeae</taxon>
        <taxon>Oryzinae</taxon>
        <taxon>Oryza</taxon>
        <taxon>Oryza sativa</taxon>
    </lineage>
</organism>
<accession>Q8RZD2</accession>
<dbReference type="Proteomes" id="UP000817658">
    <property type="component" value="Chromosome 1"/>
</dbReference>
<feature type="region of interest" description="Disordered" evidence="1">
    <location>
        <begin position="1"/>
        <end position="25"/>
    </location>
</feature>
<proteinExistence type="predicted"/>